<name>A0ABP3U7X0_9CLOT</name>
<reference evidence="11" key="1">
    <citation type="journal article" date="2019" name="Int. J. Syst. Evol. Microbiol.">
        <title>The Global Catalogue of Microorganisms (GCM) 10K type strain sequencing project: providing services to taxonomists for standard genome sequencing and annotation.</title>
        <authorList>
            <consortium name="The Broad Institute Genomics Platform"/>
            <consortium name="The Broad Institute Genome Sequencing Center for Infectious Disease"/>
            <person name="Wu L."/>
            <person name="Ma J."/>
        </authorList>
    </citation>
    <scope>NUCLEOTIDE SEQUENCE [LARGE SCALE GENOMIC DNA]</scope>
    <source>
        <strain evidence="11">JCM 1405</strain>
    </source>
</reference>
<evidence type="ECO:0000256" key="7">
    <source>
        <dbReference type="ARBA" id="ARBA00051712"/>
    </source>
</evidence>
<feature type="binding site" evidence="8">
    <location>
        <begin position="200"/>
        <end position="201"/>
    </location>
    <ligand>
        <name>substrate</name>
    </ligand>
</feature>
<evidence type="ECO:0000313" key="10">
    <source>
        <dbReference type="EMBL" id="GAA0723864.1"/>
    </source>
</evidence>
<evidence type="ECO:0000256" key="1">
    <source>
        <dbReference type="ARBA" id="ARBA00005196"/>
    </source>
</evidence>
<feature type="site" description="Could be important to modulate the pK values of the two catalytic cysteine residues" evidence="8">
    <location>
        <position position="200"/>
    </location>
</feature>
<comment type="caution">
    <text evidence="10">The sequence shown here is derived from an EMBL/GenBank/DDBJ whole genome shotgun (WGS) entry which is preliminary data.</text>
</comment>
<dbReference type="RefSeq" id="WP_343768791.1">
    <property type="nucleotide sequence ID" value="NZ_BAAACF010000001.1"/>
</dbReference>
<feature type="binding site" evidence="8">
    <location>
        <begin position="73"/>
        <end position="74"/>
    </location>
    <ligand>
        <name>substrate</name>
    </ligand>
</feature>
<protein>
    <recommendedName>
        <fullName evidence="3 8">Diaminopimelate epimerase</fullName>
        <shortName evidence="8">DAP epimerase</shortName>
        <ecNumber evidence="3 8">5.1.1.7</ecNumber>
    </recommendedName>
    <alternativeName>
        <fullName evidence="8">PLP-independent amino acid racemase</fullName>
    </alternativeName>
</protein>
<proteinExistence type="inferred from homology"/>
<feature type="active site" evidence="9">
    <location>
        <position position="72"/>
    </location>
</feature>
<feature type="binding site" evidence="8">
    <location>
        <begin position="210"/>
        <end position="211"/>
    </location>
    <ligand>
        <name>substrate</name>
    </ligand>
</feature>
<feature type="active site" description="Proton acceptor" evidence="8">
    <location>
        <position position="209"/>
    </location>
</feature>
<organism evidence="10 11">
    <name type="scientific">Clostridium malenominatum</name>
    <dbReference type="NCBI Taxonomy" id="1539"/>
    <lineage>
        <taxon>Bacteria</taxon>
        <taxon>Bacillati</taxon>
        <taxon>Bacillota</taxon>
        <taxon>Clostridia</taxon>
        <taxon>Eubacteriales</taxon>
        <taxon>Clostridiaceae</taxon>
        <taxon>Clostridium</taxon>
    </lineage>
</organism>
<dbReference type="Pfam" id="PF01678">
    <property type="entry name" value="DAP_epimerase"/>
    <property type="match status" value="2"/>
</dbReference>
<evidence type="ECO:0000256" key="9">
    <source>
        <dbReference type="PROSITE-ProRule" id="PRU10125"/>
    </source>
</evidence>
<evidence type="ECO:0000256" key="5">
    <source>
        <dbReference type="ARBA" id="ARBA00023154"/>
    </source>
</evidence>
<comment type="subcellular location">
    <subcellularLocation>
        <location evidence="8">Cytoplasm</location>
    </subcellularLocation>
</comment>
<keyword evidence="4 8" id="KW-0028">Amino-acid biosynthesis</keyword>
<comment type="similarity">
    <text evidence="2 8">Belongs to the diaminopimelate epimerase family.</text>
</comment>
<dbReference type="NCBIfam" id="TIGR00652">
    <property type="entry name" value="DapF"/>
    <property type="match status" value="1"/>
</dbReference>
<comment type="pathway">
    <text evidence="1 8">Amino-acid biosynthesis; L-lysine biosynthesis via DAP pathway; DL-2,6-diaminopimelate from LL-2,6-diaminopimelate: step 1/1.</text>
</comment>
<keyword evidence="11" id="KW-1185">Reference proteome</keyword>
<comment type="caution">
    <text evidence="8">Lacks conserved residue(s) required for the propagation of feature annotation.</text>
</comment>
<dbReference type="SUPFAM" id="SSF54506">
    <property type="entry name" value="Diaminopimelate epimerase-like"/>
    <property type="match status" value="2"/>
</dbReference>
<sequence>MKFTKMHGNGNDFIVIEDFDNGLLGKEKDLSKRLCNRNFGIGGDGLILLRNSNMADIKMDIFNADGSYASMCGNGIRCFAKYVYSEGICLKNPIAIETGDGVKEAVLKIEEKTIADITINMGKPSFHSEIINRELVVEGKKYTITAFHMGVPHAVIFGISDDYDVCEGRAIEKHSIFPNRTNVNFCEVINKNEIKVKTWERGAGSTLACGTGSCASVIAANKMGLVDKEVQVYLPGGSLKINITPEGIMMTGPAEIVFKGEIDT</sequence>
<feature type="binding site" evidence="8">
    <location>
        <position position="63"/>
    </location>
    <ligand>
        <name>substrate</name>
    </ligand>
</feature>
<comment type="subunit">
    <text evidence="8">Homodimer.</text>
</comment>
<dbReference type="PROSITE" id="PS01326">
    <property type="entry name" value="DAP_EPIMERASE"/>
    <property type="match status" value="1"/>
</dbReference>
<keyword evidence="8" id="KW-0963">Cytoplasm</keyword>
<evidence type="ECO:0000256" key="8">
    <source>
        <dbReference type="HAMAP-Rule" id="MF_00197"/>
    </source>
</evidence>
<evidence type="ECO:0000256" key="4">
    <source>
        <dbReference type="ARBA" id="ARBA00022605"/>
    </source>
</evidence>
<dbReference type="Proteomes" id="UP001500339">
    <property type="component" value="Unassembled WGS sequence"/>
</dbReference>
<feature type="binding site" evidence="8">
    <location>
        <position position="11"/>
    </location>
    <ligand>
        <name>substrate</name>
    </ligand>
</feature>
<dbReference type="EMBL" id="BAAACF010000001">
    <property type="protein sequence ID" value="GAA0723864.1"/>
    <property type="molecule type" value="Genomic_DNA"/>
</dbReference>
<feature type="active site" description="Proton donor" evidence="8">
    <location>
        <position position="72"/>
    </location>
</feature>
<dbReference type="Gene3D" id="3.10.310.10">
    <property type="entry name" value="Diaminopimelate Epimerase, Chain A, domain 1"/>
    <property type="match status" value="2"/>
</dbReference>
<keyword evidence="5 8" id="KW-0457">Lysine biosynthesis</keyword>
<gene>
    <name evidence="8 10" type="primary">dapF</name>
    <name evidence="10" type="ORF">GCM10008905_17000</name>
</gene>
<dbReference type="InterPro" id="IPR001653">
    <property type="entry name" value="DAP_epimerase_DapF"/>
</dbReference>
<evidence type="ECO:0000256" key="3">
    <source>
        <dbReference type="ARBA" id="ARBA00013080"/>
    </source>
</evidence>
<dbReference type="InterPro" id="IPR018510">
    <property type="entry name" value="DAP_epimerase_AS"/>
</dbReference>
<dbReference type="EC" id="5.1.1.7" evidence="3 8"/>
<comment type="catalytic activity">
    <reaction evidence="7 8">
        <text>(2S,6S)-2,6-diaminopimelate = meso-2,6-diaminopimelate</text>
        <dbReference type="Rhea" id="RHEA:15393"/>
        <dbReference type="ChEBI" id="CHEBI:57609"/>
        <dbReference type="ChEBI" id="CHEBI:57791"/>
        <dbReference type="EC" id="5.1.1.7"/>
    </reaction>
</comment>
<dbReference type="PANTHER" id="PTHR31689">
    <property type="entry name" value="DIAMINOPIMELATE EPIMERASE, CHLOROPLASTIC"/>
    <property type="match status" value="1"/>
</dbReference>
<accession>A0ABP3U7X0</accession>
<feature type="site" description="Could be important to modulate the pK values of the two catalytic cysteine residues" evidence="8">
    <location>
        <position position="153"/>
    </location>
</feature>
<comment type="function">
    <text evidence="8">Catalyzes the stereoinversion of LL-2,6-diaminopimelate (L,L-DAP) to meso-diaminopimelate (meso-DAP), a precursor of L-lysine and an essential component of the bacterial peptidoglycan.</text>
</comment>
<evidence type="ECO:0000256" key="6">
    <source>
        <dbReference type="ARBA" id="ARBA00023235"/>
    </source>
</evidence>
<dbReference type="PANTHER" id="PTHR31689:SF0">
    <property type="entry name" value="DIAMINOPIMELATE EPIMERASE"/>
    <property type="match status" value="1"/>
</dbReference>
<dbReference type="HAMAP" id="MF_00197">
    <property type="entry name" value="DAP_epimerase"/>
    <property type="match status" value="1"/>
</dbReference>
<evidence type="ECO:0000256" key="2">
    <source>
        <dbReference type="ARBA" id="ARBA00010219"/>
    </source>
</evidence>
<feature type="binding site" evidence="8">
    <location>
        <position position="182"/>
    </location>
    <ligand>
        <name>substrate</name>
    </ligand>
</feature>
<evidence type="ECO:0000313" key="11">
    <source>
        <dbReference type="Proteomes" id="UP001500339"/>
    </source>
</evidence>
<keyword evidence="6 8" id="KW-0413">Isomerase</keyword>